<evidence type="ECO:0000313" key="2">
    <source>
        <dbReference type="EMBL" id="CZT08966.1"/>
    </source>
</evidence>
<reference evidence="3" key="1">
    <citation type="submission" date="2016-03" db="EMBL/GenBank/DDBJ databases">
        <authorList>
            <person name="Ploux O."/>
        </authorList>
    </citation>
    <scope>NUCLEOTIDE SEQUENCE [LARGE SCALE GENOMIC DNA]</scope>
    <source>
        <strain evidence="3">UK7</strain>
    </source>
</reference>
<feature type="region of interest" description="Disordered" evidence="1">
    <location>
        <begin position="1"/>
        <end position="71"/>
    </location>
</feature>
<gene>
    <name evidence="2" type="ORF">RCO7_09830</name>
</gene>
<feature type="compositionally biased region" description="Basic residues" evidence="1">
    <location>
        <begin position="584"/>
        <end position="593"/>
    </location>
</feature>
<name>A0A1E1LEK3_9HELO</name>
<evidence type="ECO:0000256" key="1">
    <source>
        <dbReference type="SAM" id="MobiDB-lite"/>
    </source>
</evidence>
<dbReference type="Proteomes" id="UP000178129">
    <property type="component" value="Unassembled WGS sequence"/>
</dbReference>
<feature type="compositionally biased region" description="Acidic residues" evidence="1">
    <location>
        <begin position="599"/>
        <end position="608"/>
    </location>
</feature>
<feature type="compositionally biased region" description="Polar residues" evidence="1">
    <location>
        <begin position="210"/>
        <end position="226"/>
    </location>
</feature>
<feature type="region of interest" description="Disordered" evidence="1">
    <location>
        <begin position="192"/>
        <end position="226"/>
    </location>
</feature>
<organism evidence="2 3">
    <name type="scientific">Rhynchosporium graminicola</name>
    <dbReference type="NCBI Taxonomy" id="2792576"/>
    <lineage>
        <taxon>Eukaryota</taxon>
        <taxon>Fungi</taxon>
        <taxon>Dikarya</taxon>
        <taxon>Ascomycota</taxon>
        <taxon>Pezizomycotina</taxon>
        <taxon>Leotiomycetes</taxon>
        <taxon>Helotiales</taxon>
        <taxon>Ploettnerulaceae</taxon>
        <taxon>Rhynchosporium</taxon>
    </lineage>
</organism>
<protein>
    <submittedName>
        <fullName evidence="2">Uncharacterized protein</fullName>
    </submittedName>
</protein>
<feature type="compositionally biased region" description="Basic and acidic residues" evidence="1">
    <location>
        <begin position="542"/>
        <end position="558"/>
    </location>
</feature>
<feature type="compositionally biased region" description="Polar residues" evidence="1">
    <location>
        <begin position="1"/>
        <end position="17"/>
    </location>
</feature>
<comment type="caution">
    <text evidence="2">The sequence shown here is derived from an EMBL/GenBank/DDBJ whole genome shotgun (WGS) entry which is preliminary data.</text>
</comment>
<dbReference type="AlphaFoldDB" id="A0A1E1LEK3"/>
<dbReference type="InParanoid" id="A0A1E1LEK3"/>
<dbReference type="EMBL" id="FJUW01000048">
    <property type="protein sequence ID" value="CZT08966.1"/>
    <property type="molecule type" value="Genomic_DNA"/>
</dbReference>
<feature type="region of interest" description="Disordered" evidence="1">
    <location>
        <begin position="534"/>
        <end position="675"/>
    </location>
</feature>
<keyword evidence="3" id="KW-1185">Reference proteome</keyword>
<evidence type="ECO:0000313" key="3">
    <source>
        <dbReference type="Proteomes" id="UP000178129"/>
    </source>
</evidence>
<proteinExistence type="predicted"/>
<accession>A0A1E1LEK3</accession>
<sequence>MAGSRDSQTAGQPSDRSFSFDLEALPAQGDQWYLENEQDYLDDPPPVSQEPQTINHDITEPYLRPWNDDYQQYPPFDQPVEPPIPANQGLSRFNNNATASSYWDSITFEALPPEELVLQTPIPADQGLSQVNNTATASSYWDSITFEALPPEASVLHTPIPVNHGSSSVPIVVTSPMITQWSPAAPEVLPPANRYNPPIPESPSGAPVSRQGSRTPGGSFNNTILGLFTNPSTPLRVIDTYKYPFEHELQIALEAELERQDEIEKKQDKADSIQAELKRRRESDENLQAEYDKLLQDLPVPATPAPTPAGDGSKTPRNRRHTNIESIDPNKWYSPLAIDPKTYSWGPINPDTLQPIYTYTEHGELDPQQVFSVQQMSEYISRGRARLWIQCVPADSSKRYPTATSEKCRFACCPDSKRTIRKGDFRVAFDEHPSSPNKDPFHNAAYTHLFCLEKNLDFPQMCRDKFDIRPDTRVLKEGKNKMAITRDHKSMADIVTNFVQNPVPWTEFNEGQPRPDNYYEFTLCSRLTREHLAKQGKGVQAVRDDRGRGGNTLDKHQNNLDLYIANQKLKKTQPKVSRTEERKTRKRKAKGANKGRGEDSDESGLDDDILQRGLLSPSLSSRMEKRRKLSETESLRQWSRSSAKRKSNFGTREVEEEEIEPSPKRIQSGRRIPSR</sequence>
<feature type="region of interest" description="Disordered" evidence="1">
    <location>
        <begin position="296"/>
        <end position="326"/>
    </location>
</feature>